<sequence length="228" mass="24750">MSETVGTSASESENKKDDIMDDENALLQQALAISMDDPAATITPRDTDMSEAAAVDQDLALALQLSVQEGAKDGSGQADMGNLLADQSFVSSIVASLPGVEVPQKFPVIPSKSSGLISTMNPDTKGEKDDLFVKDIEDTDDADDMDNDDADMAEESAFENILRDMIPRAKVLKVKVLNVTTPGKINRDLISKVVEQMEEEEEEEEHEEEDEELEDINGGDEVKGINEE</sequence>
<evidence type="ECO:0000313" key="2">
    <source>
        <dbReference type="Proteomes" id="UP001055811"/>
    </source>
</evidence>
<comment type="caution">
    <text evidence="1">The sequence shown here is derived from an EMBL/GenBank/DDBJ whole genome shotgun (WGS) entry which is preliminary data.</text>
</comment>
<dbReference type="EMBL" id="CM042015">
    <property type="protein sequence ID" value="KAI3708151.1"/>
    <property type="molecule type" value="Genomic_DNA"/>
</dbReference>
<gene>
    <name evidence="1" type="ORF">L2E82_37247</name>
</gene>
<dbReference type="Proteomes" id="UP001055811">
    <property type="component" value="Linkage Group LG07"/>
</dbReference>
<name>A0ACB9AEI7_CICIN</name>
<reference evidence="1 2" key="2">
    <citation type="journal article" date="2022" name="Mol. Ecol. Resour.">
        <title>The genomes of chicory, endive, great burdock and yacon provide insights into Asteraceae paleo-polyploidization history and plant inulin production.</title>
        <authorList>
            <person name="Fan W."/>
            <person name="Wang S."/>
            <person name="Wang H."/>
            <person name="Wang A."/>
            <person name="Jiang F."/>
            <person name="Liu H."/>
            <person name="Zhao H."/>
            <person name="Xu D."/>
            <person name="Zhang Y."/>
        </authorList>
    </citation>
    <scope>NUCLEOTIDE SEQUENCE [LARGE SCALE GENOMIC DNA]</scope>
    <source>
        <strain evidence="2">cv. Punajuju</strain>
        <tissue evidence="1">Leaves</tissue>
    </source>
</reference>
<evidence type="ECO:0000313" key="1">
    <source>
        <dbReference type="EMBL" id="KAI3708151.1"/>
    </source>
</evidence>
<keyword evidence="2" id="KW-1185">Reference proteome</keyword>
<protein>
    <submittedName>
        <fullName evidence="1">Uncharacterized protein</fullName>
    </submittedName>
</protein>
<organism evidence="1 2">
    <name type="scientific">Cichorium intybus</name>
    <name type="common">Chicory</name>
    <dbReference type="NCBI Taxonomy" id="13427"/>
    <lineage>
        <taxon>Eukaryota</taxon>
        <taxon>Viridiplantae</taxon>
        <taxon>Streptophyta</taxon>
        <taxon>Embryophyta</taxon>
        <taxon>Tracheophyta</taxon>
        <taxon>Spermatophyta</taxon>
        <taxon>Magnoliopsida</taxon>
        <taxon>eudicotyledons</taxon>
        <taxon>Gunneridae</taxon>
        <taxon>Pentapetalae</taxon>
        <taxon>asterids</taxon>
        <taxon>campanulids</taxon>
        <taxon>Asterales</taxon>
        <taxon>Asteraceae</taxon>
        <taxon>Cichorioideae</taxon>
        <taxon>Cichorieae</taxon>
        <taxon>Cichoriinae</taxon>
        <taxon>Cichorium</taxon>
    </lineage>
</organism>
<proteinExistence type="predicted"/>
<reference evidence="2" key="1">
    <citation type="journal article" date="2022" name="Mol. Ecol. Resour.">
        <title>The genomes of chicory, endive, great burdock and yacon provide insights into Asteraceae palaeo-polyploidization history and plant inulin production.</title>
        <authorList>
            <person name="Fan W."/>
            <person name="Wang S."/>
            <person name="Wang H."/>
            <person name="Wang A."/>
            <person name="Jiang F."/>
            <person name="Liu H."/>
            <person name="Zhao H."/>
            <person name="Xu D."/>
            <person name="Zhang Y."/>
        </authorList>
    </citation>
    <scope>NUCLEOTIDE SEQUENCE [LARGE SCALE GENOMIC DNA]</scope>
    <source>
        <strain evidence="2">cv. Punajuju</strain>
    </source>
</reference>
<accession>A0ACB9AEI7</accession>